<dbReference type="Gene3D" id="3.40.50.1460">
    <property type="match status" value="1"/>
</dbReference>
<feature type="transmembrane region" description="Helical" evidence="1">
    <location>
        <begin position="513"/>
        <end position="532"/>
    </location>
</feature>
<feature type="transmembrane region" description="Helical" evidence="1">
    <location>
        <begin position="699"/>
        <end position="718"/>
    </location>
</feature>
<accession>A0ABT5GD19</accession>
<keyword evidence="1" id="KW-0472">Membrane</keyword>
<protein>
    <submittedName>
        <fullName evidence="3">Caspase family protein</fullName>
    </submittedName>
</protein>
<dbReference type="InterPro" id="IPR011600">
    <property type="entry name" value="Pept_C14_caspase"/>
</dbReference>
<dbReference type="InterPro" id="IPR029030">
    <property type="entry name" value="Caspase-like_dom_sf"/>
</dbReference>
<dbReference type="PROSITE" id="PS00018">
    <property type="entry name" value="EF_HAND_1"/>
    <property type="match status" value="1"/>
</dbReference>
<organism evidence="3 4">
    <name type="scientific">Intrasporangium calvum</name>
    <dbReference type="NCBI Taxonomy" id="53358"/>
    <lineage>
        <taxon>Bacteria</taxon>
        <taxon>Bacillati</taxon>
        <taxon>Actinomycetota</taxon>
        <taxon>Actinomycetes</taxon>
        <taxon>Micrococcales</taxon>
        <taxon>Intrasporangiaceae</taxon>
        <taxon>Intrasporangium</taxon>
    </lineage>
</organism>
<feature type="transmembrane region" description="Helical" evidence="1">
    <location>
        <begin position="641"/>
        <end position="661"/>
    </location>
</feature>
<feature type="transmembrane region" description="Helical" evidence="1">
    <location>
        <begin position="539"/>
        <end position="562"/>
    </location>
</feature>
<keyword evidence="1" id="KW-1133">Transmembrane helix</keyword>
<evidence type="ECO:0000313" key="3">
    <source>
        <dbReference type="EMBL" id="MDC5696171.1"/>
    </source>
</evidence>
<evidence type="ECO:0000256" key="1">
    <source>
        <dbReference type="SAM" id="Phobius"/>
    </source>
</evidence>
<comment type="caution">
    <text evidence="3">The sequence shown here is derived from an EMBL/GenBank/DDBJ whole genome shotgun (WGS) entry which is preliminary data.</text>
</comment>
<dbReference type="PANTHER" id="PTHR22576">
    <property type="entry name" value="MUCOSA ASSOCIATED LYMPHOID TISSUE LYMPHOMA TRANSLOCATION PROTEIN 1/PARACASPASE"/>
    <property type="match status" value="1"/>
</dbReference>
<feature type="domain" description="Peptidase C14 caspase" evidence="2">
    <location>
        <begin position="4"/>
        <end position="242"/>
    </location>
</feature>
<feature type="transmembrane region" description="Helical" evidence="1">
    <location>
        <begin position="574"/>
        <end position="593"/>
    </location>
</feature>
<dbReference type="Pfam" id="PF00656">
    <property type="entry name" value="Peptidase_C14"/>
    <property type="match status" value="1"/>
</dbReference>
<dbReference type="InterPro" id="IPR052039">
    <property type="entry name" value="Caspase-related_regulators"/>
</dbReference>
<proteinExistence type="predicted"/>
<evidence type="ECO:0000259" key="2">
    <source>
        <dbReference type="Pfam" id="PF00656"/>
    </source>
</evidence>
<name>A0ABT5GD19_9MICO</name>
<keyword evidence="4" id="KW-1185">Reference proteome</keyword>
<feature type="transmembrane region" description="Helical" evidence="1">
    <location>
        <begin position="479"/>
        <end position="501"/>
    </location>
</feature>
<dbReference type="EMBL" id="JAPFQL010000006">
    <property type="protein sequence ID" value="MDC5696171.1"/>
    <property type="molecule type" value="Genomic_DNA"/>
</dbReference>
<gene>
    <name evidence="3" type="ORF">OO014_02805</name>
</gene>
<dbReference type="InterPro" id="IPR018247">
    <property type="entry name" value="EF_Hand_1_Ca_BS"/>
</dbReference>
<feature type="transmembrane region" description="Helical" evidence="1">
    <location>
        <begin position="673"/>
        <end position="693"/>
    </location>
</feature>
<dbReference type="RefSeq" id="WP_272460745.1">
    <property type="nucleotide sequence ID" value="NZ_JAPFQL010000006.1"/>
</dbReference>
<keyword evidence="1" id="KW-0812">Transmembrane</keyword>
<dbReference type="Proteomes" id="UP001150259">
    <property type="component" value="Unassembled WGS sequence"/>
</dbReference>
<sequence length="737" mass="77219">MTGTRRALIVANDTYDHASLGQLRAPAADAEALADVLGDPEVGGFTVTVVHNEPSHEVQGRIEDVFADSRPDDLLLLHFSGHGIKSDSGELFVAARNTRPDRLGSTAVSADFIQRCMKTSRARSIVLFLDCCYGGAFGEGVAVRAAGPVNVMDSFPASRLGGGRGRAVISASSAIEYAFEGTELAADQTAKPSVFTSAVVEGLRTGEADRDEDGLVSLDELYDYVFDRVRAENPKQTPGRDVEMAGDLFIARSRRRRLRPAPIPEAVAAALKEANPTFRRGAVSELRDRLLHDDPAAALGALEALQEVVRTDTKSVADDAAAAIASARMTLEPSAIDFAADASEPQVVMVEVRGPALVRELTVTTDPPLSAQVDEDGRVSVSLAKVAERFVGQVNLTSPLRSVVLPVTAAAASRETDAAAVAPPPEEALVERRLAPATPPAEAQPEAAVPVEIPPAPTREHGTVRSDVAGVLSRRARRLMAALSALGGLLIFASFTAPWVWSDPLGAIVPGQTVGLAVVAVTAIVAGIATVVDQPRGLVAAGLVLGVGLVAGTSLLTPLGIISEFRMSEVHEGLWLAVIGEALLVLASVVALASVMRSGEASGAWPGLGDRIRLAVLALVLVGAVTLMVYAAWLMQQPGGPWGPIMMLWAVTWLVAGAVAVSTRPTKLARAFLIGWALAALGQPMSDLSFLTIKGEPSQGMPIVVIALLCLLVLATILDRGVKGPRRHYEGSELRSG</sequence>
<evidence type="ECO:0000313" key="4">
    <source>
        <dbReference type="Proteomes" id="UP001150259"/>
    </source>
</evidence>
<dbReference type="NCBIfam" id="NF047832">
    <property type="entry name" value="caspase_w_EACC1"/>
    <property type="match status" value="1"/>
</dbReference>
<dbReference type="PANTHER" id="PTHR22576:SF37">
    <property type="entry name" value="MUCOSA-ASSOCIATED LYMPHOID TISSUE LYMPHOMA TRANSLOCATION PROTEIN 1"/>
    <property type="match status" value="1"/>
</dbReference>
<feature type="transmembrane region" description="Helical" evidence="1">
    <location>
        <begin position="614"/>
        <end position="635"/>
    </location>
</feature>
<reference evidence="3 4" key="1">
    <citation type="submission" date="2022-11" db="EMBL/GenBank/DDBJ databases">
        <title>Anaerobic phenanthrene biodegradation by a DNRA strain PheN6.</title>
        <authorList>
            <person name="Zhang Z."/>
        </authorList>
    </citation>
    <scope>NUCLEOTIDE SEQUENCE [LARGE SCALE GENOMIC DNA]</scope>
    <source>
        <strain evidence="3 4">PheN6</strain>
    </source>
</reference>
<dbReference type="SUPFAM" id="SSF52129">
    <property type="entry name" value="Caspase-like"/>
    <property type="match status" value="1"/>
</dbReference>